<dbReference type="SUPFAM" id="SSF54695">
    <property type="entry name" value="POZ domain"/>
    <property type="match status" value="1"/>
</dbReference>
<comment type="caution">
    <text evidence="4">The sequence shown here is derived from an EMBL/GenBank/DDBJ whole genome shotgun (WGS) entry which is preliminary data.</text>
</comment>
<dbReference type="EMBL" id="JALJOT010000001">
    <property type="protein sequence ID" value="KAK9918992.1"/>
    <property type="molecule type" value="Genomic_DNA"/>
</dbReference>
<feature type="domain" description="BTB" evidence="3">
    <location>
        <begin position="57"/>
        <end position="121"/>
    </location>
</feature>
<dbReference type="PROSITE" id="PS50097">
    <property type="entry name" value="BTB"/>
    <property type="match status" value="1"/>
</dbReference>
<evidence type="ECO:0000313" key="4">
    <source>
        <dbReference type="EMBL" id="KAK9918992.1"/>
    </source>
</evidence>
<gene>
    <name evidence="4" type="ORF">WJX75_008537</name>
</gene>
<dbReference type="Pfam" id="PF00651">
    <property type="entry name" value="BTB"/>
    <property type="match status" value="1"/>
</dbReference>
<evidence type="ECO:0000256" key="1">
    <source>
        <dbReference type="ARBA" id="ARBA00004906"/>
    </source>
</evidence>
<keyword evidence="5" id="KW-1185">Reference proteome</keyword>
<evidence type="ECO:0000313" key="5">
    <source>
        <dbReference type="Proteomes" id="UP001491310"/>
    </source>
</evidence>
<evidence type="ECO:0000259" key="3">
    <source>
        <dbReference type="PROSITE" id="PS50097"/>
    </source>
</evidence>
<accession>A0ABR2Z4S0</accession>
<dbReference type="InterPro" id="IPR000210">
    <property type="entry name" value="BTB/POZ_dom"/>
</dbReference>
<name>A0ABR2Z4S0_9CHLO</name>
<dbReference type="PANTHER" id="PTHR24413">
    <property type="entry name" value="SPECKLE-TYPE POZ PROTEIN"/>
    <property type="match status" value="1"/>
</dbReference>
<sequence length="267" mass="28595">MSSSPLTPVMKVCCFGKQPDSDASGGLIETDESGSDTPTSHFAESNTISKDVAAQLSDCTLKVEGKELKAHSQVLAMKSPLLADVFLATKGKGRSAELDASMEGISYEAMQLLLRYMYSADPGRFINSLTIEQVEKVAPLADRFHILPFKDDCDSVLRGDAEHEGAGGGSAMGSDGGALPAANTAGMPHLSQHLSARVLHNSLMLAKCEAFLAGNFAALKHHVALNDLGKDTWMRLMYAANYTGSSCMETLLRLWITQGFFPYPTKA</sequence>
<dbReference type="SMART" id="SM00225">
    <property type="entry name" value="BTB"/>
    <property type="match status" value="1"/>
</dbReference>
<protein>
    <recommendedName>
        <fullName evidence="3">BTB domain-containing protein</fullName>
    </recommendedName>
</protein>
<dbReference type="Gene3D" id="3.30.710.10">
    <property type="entry name" value="Potassium Channel Kv1.1, Chain A"/>
    <property type="match status" value="1"/>
</dbReference>
<organism evidence="4 5">
    <name type="scientific">Coccomyxa subellipsoidea</name>
    <dbReference type="NCBI Taxonomy" id="248742"/>
    <lineage>
        <taxon>Eukaryota</taxon>
        <taxon>Viridiplantae</taxon>
        <taxon>Chlorophyta</taxon>
        <taxon>core chlorophytes</taxon>
        <taxon>Trebouxiophyceae</taxon>
        <taxon>Trebouxiophyceae incertae sedis</taxon>
        <taxon>Coccomyxaceae</taxon>
        <taxon>Coccomyxa</taxon>
    </lineage>
</organism>
<evidence type="ECO:0000256" key="2">
    <source>
        <dbReference type="SAM" id="MobiDB-lite"/>
    </source>
</evidence>
<dbReference type="Proteomes" id="UP001491310">
    <property type="component" value="Unassembled WGS sequence"/>
</dbReference>
<dbReference type="InterPro" id="IPR011333">
    <property type="entry name" value="SKP1/BTB/POZ_sf"/>
</dbReference>
<reference evidence="4 5" key="1">
    <citation type="journal article" date="2024" name="Nat. Commun.">
        <title>Phylogenomics reveals the evolutionary origins of lichenization in chlorophyte algae.</title>
        <authorList>
            <person name="Puginier C."/>
            <person name="Libourel C."/>
            <person name="Otte J."/>
            <person name="Skaloud P."/>
            <person name="Haon M."/>
            <person name="Grisel S."/>
            <person name="Petersen M."/>
            <person name="Berrin J.G."/>
            <person name="Delaux P.M."/>
            <person name="Dal Grande F."/>
            <person name="Keller J."/>
        </authorList>
    </citation>
    <scope>NUCLEOTIDE SEQUENCE [LARGE SCALE GENOMIC DNA]</scope>
    <source>
        <strain evidence="4 5">SAG 216-7</strain>
    </source>
</reference>
<comment type="pathway">
    <text evidence="1">Protein modification; protein ubiquitination.</text>
</comment>
<dbReference type="CDD" id="cd18186">
    <property type="entry name" value="BTB_POZ_ZBTB_KLHL-like"/>
    <property type="match status" value="1"/>
</dbReference>
<feature type="region of interest" description="Disordered" evidence="2">
    <location>
        <begin position="24"/>
        <end position="43"/>
    </location>
</feature>
<proteinExistence type="predicted"/>